<keyword evidence="1" id="KW-0677">Repeat</keyword>
<dbReference type="Pfam" id="PF12796">
    <property type="entry name" value="Ank_2"/>
    <property type="match status" value="3"/>
</dbReference>
<evidence type="ECO:0000256" key="1">
    <source>
        <dbReference type="ARBA" id="ARBA00022737"/>
    </source>
</evidence>
<feature type="repeat" description="ANK" evidence="3">
    <location>
        <begin position="15"/>
        <end position="47"/>
    </location>
</feature>
<dbReference type="EMBL" id="JAVRJZ010000021">
    <property type="protein sequence ID" value="KAK2705338.1"/>
    <property type="molecule type" value="Genomic_DNA"/>
</dbReference>
<dbReference type="SUPFAM" id="SSF48403">
    <property type="entry name" value="Ankyrin repeat"/>
    <property type="match status" value="1"/>
</dbReference>
<dbReference type="PROSITE" id="PS50088">
    <property type="entry name" value="ANK_REPEAT"/>
    <property type="match status" value="6"/>
</dbReference>
<evidence type="ECO:0000256" key="4">
    <source>
        <dbReference type="SAM" id="MobiDB-lite"/>
    </source>
</evidence>
<name>A0AA88H5R9_ARTSF</name>
<sequence>MLISNGANVNALNCLNETPLDLAAMLGYVDICKLLISHGTNIKASNNVKQWKPPPLNCAAGDGYIAICDLLISNGANIHLLDVGEKHRANVNALNWLNETPLNCAAREGYIAICDLLISNGANIHLLGHGDNTPLHWAASGGKVAVCKLLISKGANVNALNWLNETPLNCAAREGYIAICDLLISNGANIHLLGHGDNTPLHWAASGGKVAVCKLLISKGANINAVNKMNMTPLDYTIHENESAIVYRSFYSSDSTWSRQVDVFKLLVENGANINNSCFMNCDTPLHFAVRHQLLSVSKLIISKGVDVNSLNGKNETPLMLSFSKKYVALTEYLLENKASYCPGGRDYGRDIYSSMLTWLVKEVSLEKAITKKWFWRLGNLIFKTYDFSASTLKSSCRKRIREDEPHIKIGNNFKNVHIPKTLKEYLIHLGELVDLFEENICAEISSQAQVLFEETSSAETSAPRNKKRKLTNKDEQVNKKV</sequence>
<evidence type="ECO:0000256" key="3">
    <source>
        <dbReference type="PROSITE-ProRule" id="PRU00023"/>
    </source>
</evidence>
<accession>A0AA88H5R9</accession>
<feature type="repeat" description="ANK" evidence="3">
    <location>
        <begin position="97"/>
        <end position="129"/>
    </location>
</feature>
<dbReference type="AlphaFoldDB" id="A0AA88H5R9"/>
<keyword evidence="6" id="KW-1185">Reference proteome</keyword>
<dbReference type="InterPro" id="IPR002110">
    <property type="entry name" value="Ankyrin_rpt"/>
</dbReference>
<feature type="compositionally biased region" description="Polar residues" evidence="4">
    <location>
        <begin position="455"/>
        <end position="464"/>
    </location>
</feature>
<feature type="compositionally biased region" description="Basic and acidic residues" evidence="4">
    <location>
        <begin position="472"/>
        <end position="482"/>
    </location>
</feature>
<feature type="repeat" description="ANK" evidence="3">
    <location>
        <begin position="196"/>
        <end position="228"/>
    </location>
</feature>
<dbReference type="InterPro" id="IPR036770">
    <property type="entry name" value="Ankyrin_rpt-contain_sf"/>
</dbReference>
<comment type="caution">
    <text evidence="5">The sequence shown here is derived from an EMBL/GenBank/DDBJ whole genome shotgun (WGS) entry which is preliminary data.</text>
</comment>
<feature type="region of interest" description="Disordered" evidence="4">
    <location>
        <begin position="455"/>
        <end position="482"/>
    </location>
</feature>
<dbReference type="SMART" id="SM00248">
    <property type="entry name" value="ANK"/>
    <property type="match status" value="9"/>
</dbReference>
<protein>
    <submittedName>
        <fullName evidence="5">Uncharacterized protein</fullName>
    </submittedName>
</protein>
<reference evidence="5" key="1">
    <citation type="submission" date="2023-07" db="EMBL/GenBank/DDBJ databases">
        <title>Chromosome-level genome assembly of Artemia franciscana.</title>
        <authorList>
            <person name="Jo E."/>
        </authorList>
    </citation>
    <scope>NUCLEOTIDE SEQUENCE</scope>
    <source>
        <tissue evidence="5">Whole body</tissue>
    </source>
</reference>
<feature type="repeat" description="ANK" evidence="3">
    <location>
        <begin position="130"/>
        <end position="162"/>
    </location>
</feature>
<evidence type="ECO:0000256" key="2">
    <source>
        <dbReference type="ARBA" id="ARBA00023043"/>
    </source>
</evidence>
<dbReference type="Proteomes" id="UP001187531">
    <property type="component" value="Unassembled WGS sequence"/>
</dbReference>
<keyword evidence="2 3" id="KW-0040">ANK repeat</keyword>
<evidence type="ECO:0000313" key="6">
    <source>
        <dbReference type="Proteomes" id="UP001187531"/>
    </source>
</evidence>
<dbReference type="PRINTS" id="PR01415">
    <property type="entry name" value="ANKYRIN"/>
</dbReference>
<gene>
    <name evidence="5" type="ORF">QYM36_017394</name>
</gene>
<dbReference type="Pfam" id="PF00023">
    <property type="entry name" value="Ank"/>
    <property type="match status" value="2"/>
</dbReference>
<proteinExistence type="predicted"/>
<feature type="repeat" description="ANK" evidence="3">
    <location>
        <begin position="163"/>
        <end position="195"/>
    </location>
</feature>
<feature type="repeat" description="ANK" evidence="3">
    <location>
        <begin position="281"/>
        <end position="313"/>
    </location>
</feature>
<organism evidence="5 6">
    <name type="scientific">Artemia franciscana</name>
    <name type="common">Brine shrimp</name>
    <name type="synonym">Artemia sanfranciscana</name>
    <dbReference type="NCBI Taxonomy" id="6661"/>
    <lineage>
        <taxon>Eukaryota</taxon>
        <taxon>Metazoa</taxon>
        <taxon>Ecdysozoa</taxon>
        <taxon>Arthropoda</taxon>
        <taxon>Crustacea</taxon>
        <taxon>Branchiopoda</taxon>
        <taxon>Anostraca</taxon>
        <taxon>Artemiidae</taxon>
        <taxon>Artemia</taxon>
    </lineage>
</organism>
<dbReference type="PROSITE" id="PS50297">
    <property type="entry name" value="ANK_REP_REGION"/>
    <property type="match status" value="6"/>
</dbReference>
<dbReference type="Gene3D" id="1.25.40.20">
    <property type="entry name" value="Ankyrin repeat-containing domain"/>
    <property type="match status" value="4"/>
</dbReference>
<dbReference type="PANTHER" id="PTHR24171">
    <property type="entry name" value="ANKYRIN REPEAT DOMAIN-CONTAINING PROTEIN 39-RELATED"/>
    <property type="match status" value="1"/>
</dbReference>
<evidence type="ECO:0000313" key="5">
    <source>
        <dbReference type="EMBL" id="KAK2705338.1"/>
    </source>
</evidence>